<gene>
    <name evidence="2" type="ORF">H9L14_07445</name>
</gene>
<proteinExistence type="predicted"/>
<dbReference type="SUPFAM" id="SSF50800">
    <property type="entry name" value="PK beta-barrel domain-like"/>
    <property type="match status" value="1"/>
</dbReference>
<protein>
    <submittedName>
        <fullName evidence="2">MOSC domain-containing protein</fullName>
    </submittedName>
</protein>
<accession>A0ABX6T453</accession>
<name>A0ABX6T453_9SPHN</name>
<feature type="domain" description="MOSC" evidence="1">
    <location>
        <begin position="18"/>
        <end position="145"/>
    </location>
</feature>
<dbReference type="PANTHER" id="PTHR36930">
    <property type="entry name" value="METAL-SULFUR CLUSTER BIOSYNTHESIS PROTEINS YUAD-RELATED"/>
    <property type="match status" value="1"/>
</dbReference>
<evidence type="ECO:0000313" key="3">
    <source>
        <dbReference type="Proteomes" id="UP000516105"/>
    </source>
</evidence>
<sequence length="147" mass="16278">MGQIAGIARHSERRGPIEQLTSVRVSPEFGVEGDRNGGKQRRQVSLLEAEDWAQAMREVGGSLPWWERRANLLVEGFDLPQREGVRLRIGDDVVLEVRVEIDPCDRMEELHPGLRQALTVDWRGGAGAQVISGGTVSVGDEIRIEDA</sequence>
<evidence type="ECO:0000313" key="2">
    <source>
        <dbReference type="EMBL" id="QNP44662.1"/>
    </source>
</evidence>
<dbReference type="Proteomes" id="UP000516105">
    <property type="component" value="Chromosome"/>
</dbReference>
<dbReference type="PROSITE" id="PS51340">
    <property type="entry name" value="MOSC"/>
    <property type="match status" value="1"/>
</dbReference>
<dbReference type="EMBL" id="CP060782">
    <property type="protein sequence ID" value="QNP44662.1"/>
    <property type="molecule type" value="Genomic_DNA"/>
</dbReference>
<dbReference type="InterPro" id="IPR052716">
    <property type="entry name" value="MOSC_domain"/>
</dbReference>
<dbReference type="InterPro" id="IPR005302">
    <property type="entry name" value="MoCF_Sase_C"/>
</dbReference>
<keyword evidence="3" id="KW-1185">Reference proteome</keyword>
<dbReference type="PANTHER" id="PTHR36930:SF1">
    <property type="entry name" value="MOSC DOMAIN-CONTAINING PROTEIN"/>
    <property type="match status" value="1"/>
</dbReference>
<evidence type="ECO:0000259" key="1">
    <source>
        <dbReference type="PROSITE" id="PS51340"/>
    </source>
</evidence>
<dbReference type="RefSeq" id="WP_187707621.1">
    <property type="nucleotide sequence ID" value="NZ_CP060782.1"/>
</dbReference>
<dbReference type="Pfam" id="PF03473">
    <property type="entry name" value="MOSC"/>
    <property type="match status" value="1"/>
</dbReference>
<organism evidence="2 3">
    <name type="scientific">Sphingomonas sediminicola</name>
    <dbReference type="NCBI Taxonomy" id="386874"/>
    <lineage>
        <taxon>Bacteria</taxon>
        <taxon>Pseudomonadati</taxon>
        <taxon>Pseudomonadota</taxon>
        <taxon>Alphaproteobacteria</taxon>
        <taxon>Sphingomonadales</taxon>
        <taxon>Sphingomonadaceae</taxon>
        <taxon>Sphingomonas</taxon>
    </lineage>
</organism>
<dbReference type="InterPro" id="IPR011037">
    <property type="entry name" value="Pyrv_Knase-like_insert_dom_sf"/>
</dbReference>
<reference evidence="2 3" key="1">
    <citation type="submission" date="2020-08" db="EMBL/GenBank/DDBJ databases">
        <title>Genome sequence of Sphingomonas sediminicola KACC 15039T.</title>
        <authorList>
            <person name="Hyun D.-W."/>
            <person name="Bae J.-W."/>
        </authorList>
    </citation>
    <scope>NUCLEOTIDE SEQUENCE [LARGE SCALE GENOMIC DNA]</scope>
    <source>
        <strain evidence="2 3">KACC 15039</strain>
    </source>
</reference>
<dbReference type="Gene3D" id="2.40.33.20">
    <property type="entry name" value="PK beta-barrel domain-like"/>
    <property type="match status" value="1"/>
</dbReference>